<gene>
    <name evidence="1" type="ORF">SAMN02744645_1993</name>
</gene>
<reference evidence="1 2" key="1">
    <citation type="submission" date="2016-11" db="EMBL/GenBank/DDBJ databases">
        <authorList>
            <person name="Jaros S."/>
            <person name="Januszkiewicz K."/>
            <person name="Wedrychowicz H."/>
        </authorList>
    </citation>
    <scope>NUCLEOTIDE SEQUENCE [LARGE SCALE GENOMIC DNA]</scope>
    <source>
        <strain evidence="1 2">DSM 18231</strain>
    </source>
</reference>
<dbReference type="Proteomes" id="UP000184000">
    <property type="component" value="Unassembled WGS sequence"/>
</dbReference>
<protein>
    <submittedName>
        <fullName evidence="1">Uncharacterized protein</fullName>
    </submittedName>
</protein>
<evidence type="ECO:0000313" key="2">
    <source>
        <dbReference type="Proteomes" id="UP000184000"/>
    </source>
</evidence>
<dbReference type="AlphaFoldDB" id="A0A1M5P612"/>
<proteinExistence type="predicted"/>
<sequence>MHREYTRQYHQLRTHIERMLDNGAVIAERAPLTIRRGNQIYQVACGMLISEQIPR</sequence>
<organism evidence="1 2">
    <name type="scientific">Stutzerimonas xanthomarina DSM 18231</name>
    <dbReference type="NCBI Taxonomy" id="1403346"/>
    <lineage>
        <taxon>Bacteria</taxon>
        <taxon>Pseudomonadati</taxon>
        <taxon>Pseudomonadota</taxon>
        <taxon>Gammaproteobacteria</taxon>
        <taxon>Pseudomonadales</taxon>
        <taxon>Pseudomonadaceae</taxon>
        <taxon>Stutzerimonas</taxon>
    </lineage>
</organism>
<evidence type="ECO:0000313" key="1">
    <source>
        <dbReference type="EMBL" id="SHG97202.1"/>
    </source>
</evidence>
<name>A0A1M5P612_9GAMM</name>
<dbReference type="EMBL" id="FQXA01000003">
    <property type="protein sequence ID" value="SHG97202.1"/>
    <property type="molecule type" value="Genomic_DNA"/>
</dbReference>
<accession>A0A1M5P612</accession>